<dbReference type="InterPro" id="IPR013830">
    <property type="entry name" value="SGNH_hydro"/>
</dbReference>
<dbReference type="EMBL" id="CP017415">
    <property type="protein sequence ID" value="AOU97875.1"/>
    <property type="molecule type" value="Genomic_DNA"/>
</dbReference>
<protein>
    <submittedName>
        <fullName evidence="3">Arylesterase</fullName>
    </submittedName>
</protein>
<dbReference type="Proteomes" id="UP000095401">
    <property type="component" value="Chromosome"/>
</dbReference>
<feature type="domain" description="SGNH hydrolase-type esterase" evidence="2">
    <location>
        <begin position="30"/>
        <end position="189"/>
    </location>
</feature>
<proteinExistence type="predicted"/>
<dbReference type="GO" id="GO:0004622">
    <property type="term" value="F:phosphatidylcholine lysophospholipase activity"/>
    <property type="evidence" value="ECO:0007669"/>
    <property type="project" value="TreeGrafter"/>
</dbReference>
<accession>A0A1D8IN73</accession>
<sequence>MRATLIRCLLIVLLATGPAAAAAKAPIILILGDSLSAAHGIPVDAGWVHLLAARLFQEGYPDRVVNASIGGDTTAGGLARLPAELARYHPSLVVIELGGNDGLRGTPIATFRAQLEQLVATAQRGGARVLLLGVRMPPNYGPAYTQMFHRVYEAVARQTHTPLVPFLLKGVATDPALMQADGIHPTAAAQPQLLDNVWPSLRPLLRR</sequence>
<reference evidence="4" key="1">
    <citation type="submission" date="2016-09" db="EMBL/GenBank/DDBJ databases">
        <title>Acidihalobacter prosperus F5.</title>
        <authorList>
            <person name="Khaleque H.N."/>
            <person name="Ramsay J.P."/>
            <person name="Kaksonen A.H."/>
            <person name="Boxall N.J."/>
            <person name="Watkin E.L.J."/>
        </authorList>
    </citation>
    <scope>NUCLEOTIDE SEQUENCE [LARGE SCALE GENOMIC DNA]</scope>
    <source>
        <strain evidence="4">F5</strain>
    </source>
</reference>
<dbReference type="Gene3D" id="3.40.50.1110">
    <property type="entry name" value="SGNH hydrolase"/>
    <property type="match status" value="1"/>
</dbReference>
<gene>
    <name evidence="3" type="ORF">BI364_07770</name>
</gene>
<organism evidence="3 4">
    <name type="scientific">Acidihalobacter yilgarnensis</name>
    <dbReference type="NCBI Taxonomy" id="2819280"/>
    <lineage>
        <taxon>Bacteria</taxon>
        <taxon>Pseudomonadati</taxon>
        <taxon>Pseudomonadota</taxon>
        <taxon>Gammaproteobacteria</taxon>
        <taxon>Chromatiales</taxon>
        <taxon>Ectothiorhodospiraceae</taxon>
        <taxon>Acidihalobacter</taxon>
    </lineage>
</organism>
<dbReference type="RefSeq" id="WP_070078251.1">
    <property type="nucleotide sequence ID" value="NZ_CP017415.1"/>
</dbReference>
<dbReference type="PANTHER" id="PTHR30383:SF24">
    <property type="entry name" value="THIOESTERASE 1_PROTEASE 1_LYSOPHOSPHOLIPASE L1"/>
    <property type="match status" value="1"/>
</dbReference>
<evidence type="ECO:0000313" key="3">
    <source>
        <dbReference type="EMBL" id="AOU97875.1"/>
    </source>
</evidence>
<dbReference type="KEGG" id="aprs:BI364_07770"/>
<feature type="chain" id="PRO_5009108350" evidence="1">
    <location>
        <begin position="22"/>
        <end position="207"/>
    </location>
</feature>
<dbReference type="InterPro" id="IPR036514">
    <property type="entry name" value="SGNH_hydro_sf"/>
</dbReference>
<feature type="signal peptide" evidence="1">
    <location>
        <begin position="1"/>
        <end position="21"/>
    </location>
</feature>
<dbReference type="AlphaFoldDB" id="A0A1D8IN73"/>
<evidence type="ECO:0000259" key="2">
    <source>
        <dbReference type="Pfam" id="PF13472"/>
    </source>
</evidence>
<evidence type="ECO:0000256" key="1">
    <source>
        <dbReference type="SAM" id="SignalP"/>
    </source>
</evidence>
<evidence type="ECO:0000313" key="4">
    <source>
        <dbReference type="Proteomes" id="UP000095401"/>
    </source>
</evidence>
<name>A0A1D8IN73_9GAMM</name>
<keyword evidence="4" id="KW-1185">Reference proteome</keyword>
<dbReference type="PANTHER" id="PTHR30383">
    <property type="entry name" value="THIOESTERASE 1/PROTEASE 1/LYSOPHOSPHOLIPASE L1"/>
    <property type="match status" value="1"/>
</dbReference>
<dbReference type="CDD" id="cd01822">
    <property type="entry name" value="Lysophospholipase_L1_like"/>
    <property type="match status" value="1"/>
</dbReference>
<keyword evidence="1" id="KW-0732">Signal</keyword>
<dbReference type="Pfam" id="PF13472">
    <property type="entry name" value="Lipase_GDSL_2"/>
    <property type="match status" value="1"/>
</dbReference>
<dbReference type="InterPro" id="IPR051532">
    <property type="entry name" value="Ester_Hydrolysis_Enzymes"/>
</dbReference>
<dbReference type="SUPFAM" id="SSF52266">
    <property type="entry name" value="SGNH hydrolase"/>
    <property type="match status" value="1"/>
</dbReference>